<organism evidence="3 4">
    <name type="scientific">Microthyrium microscopicum</name>
    <dbReference type="NCBI Taxonomy" id="703497"/>
    <lineage>
        <taxon>Eukaryota</taxon>
        <taxon>Fungi</taxon>
        <taxon>Dikarya</taxon>
        <taxon>Ascomycota</taxon>
        <taxon>Pezizomycotina</taxon>
        <taxon>Dothideomycetes</taxon>
        <taxon>Dothideomycetes incertae sedis</taxon>
        <taxon>Microthyriales</taxon>
        <taxon>Microthyriaceae</taxon>
        <taxon>Microthyrium</taxon>
    </lineage>
</organism>
<feature type="coiled-coil region" evidence="1">
    <location>
        <begin position="109"/>
        <end position="161"/>
    </location>
</feature>
<evidence type="ECO:0000313" key="4">
    <source>
        <dbReference type="Proteomes" id="UP000799302"/>
    </source>
</evidence>
<accession>A0A6A6UER8</accession>
<keyword evidence="1" id="KW-0175">Coiled coil</keyword>
<feature type="domain" description="Mnd1 HTH" evidence="2">
    <location>
        <begin position="1"/>
        <end position="60"/>
    </location>
</feature>
<dbReference type="EMBL" id="MU004235">
    <property type="protein sequence ID" value="KAF2669588.1"/>
    <property type="molecule type" value="Genomic_DNA"/>
</dbReference>
<protein>
    <recommendedName>
        <fullName evidence="2">Mnd1 HTH domain-containing protein</fullName>
    </recommendedName>
</protein>
<reference evidence="3" key="1">
    <citation type="journal article" date="2020" name="Stud. Mycol.">
        <title>101 Dothideomycetes genomes: a test case for predicting lifestyles and emergence of pathogens.</title>
        <authorList>
            <person name="Haridas S."/>
            <person name="Albert R."/>
            <person name="Binder M."/>
            <person name="Bloem J."/>
            <person name="Labutti K."/>
            <person name="Salamov A."/>
            <person name="Andreopoulos B."/>
            <person name="Baker S."/>
            <person name="Barry K."/>
            <person name="Bills G."/>
            <person name="Bluhm B."/>
            <person name="Cannon C."/>
            <person name="Castanera R."/>
            <person name="Culley D."/>
            <person name="Daum C."/>
            <person name="Ezra D."/>
            <person name="Gonzalez J."/>
            <person name="Henrissat B."/>
            <person name="Kuo A."/>
            <person name="Liang C."/>
            <person name="Lipzen A."/>
            <person name="Lutzoni F."/>
            <person name="Magnuson J."/>
            <person name="Mondo S."/>
            <person name="Nolan M."/>
            <person name="Ohm R."/>
            <person name="Pangilinan J."/>
            <person name="Park H.-J."/>
            <person name="Ramirez L."/>
            <person name="Alfaro M."/>
            <person name="Sun H."/>
            <person name="Tritt A."/>
            <person name="Yoshinaga Y."/>
            <person name="Zwiers L.-H."/>
            <person name="Turgeon B."/>
            <person name="Goodwin S."/>
            <person name="Spatafora J."/>
            <person name="Crous P."/>
            <person name="Grigoriev I."/>
        </authorList>
    </citation>
    <scope>NUCLEOTIDE SEQUENCE</scope>
    <source>
        <strain evidence="3">CBS 115976</strain>
    </source>
</reference>
<name>A0A6A6UER8_9PEZI</name>
<dbReference type="InterPro" id="IPR040453">
    <property type="entry name" value="Mnd1_HTH"/>
</dbReference>
<evidence type="ECO:0000259" key="2">
    <source>
        <dbReference type="Pfam" id="PF03962"/>
    </source>
</evidence>
<dbReference type="OrthoDB" id="9978204at2759"/>
<sequence length="202" mass="23112">MLNWLRASNTCHTLKDLEKALPAIAGIHAMQLKEHIQALIDDSELRVEKIGSGNWYWTFASDVATMRGAALHAAQSEYDKVVLSVQETEAAVQAKMSEREGDGDDEEGKKVLAQQNAELMKEVAALKSEMARYAEHDPVELERQREMAVDMRVQAEALTEQIECMAGWLKKKGGMDRYMFQDMQRNWYGDEWDEEEQCLREL</sequence>
<proteinExistence type="predicted"/>
<dbReference type="Proteomes" id="UP000799302">
    <property type="component" value="Unassembled WGS sequence"/>
</dbReference>
<dbReference type="AlphaFoldDB" id="A0A6A6UER8"/>
<dbReference type="Pfam" id="PF03962">
    <property type="entry name" value="Mnd1"/>
    <property type="match status" value="1"/>
</dbReference>
<keyword evidence="4" id="KW-1185">Reference proteome</keyword>
<gene>
    <name evidence="3" type="ORF">BT63DRAFT_264591</name>
</gene>
<evidence type="ECO:0000313" key="3">
    <source>
        <dbReference type="EMBL" id="KAF2669588.1"/>
    </source>
</evidence>
<evidence type="ECO:0000256" key="1">
    <source>
        <dbReference type="SAM" id="Coils"/>
    </source>
</evidence>